<dbReference type="GeneID" id="89289811"/>
<feature type="domain" description="MoaB/Mog" evidence="4">
    <location>
        <begin position="5"/>
        <end position="149"/>
    </location>
</feature>
<comment type="pathway">
    <text evidence="1">Cofactor biosynthesis; molybdopterin biosynthesis.</text>
</comment>
<dbReference type="Proteomes" id="UP001341135">
    <property type="component" value="Chromosome"/>
</dbReference>
<protein>
    <submittedName>
        <fullName evidence="5">MogA/MoaB family molybdenum cofactor biosynthesis protein</fullName>
    </submittedName>
</protein>
<dbReference type="SUPFAM" id="SSF53218">
    <property type="entry name" value="Molybdenum cofactor biosynthesis proteins"/>
    <property type="match status" value="1"/>
</dbReference>
<dbReference type="PANTHER" id="PTHR43764:SF1">
    <property type="entry name" value="MOLYBDOPTERIN MOLYBDOTRANSFERASE"/>
    <property type="match status" value="1"/>
</dbReference>
<evidence type="ECO:0000256" key="3">
    <source>
        <dbReference type="SAM" id="MobiDB-lite"/>
    </source>
</evidence>
<evidence type="ECO:0000313" key="6">
    <source>
        <dbReference type="Proteomes" id="UP001341135"/>
    </source>
</evidence>
<dbReference type="NCBIfam" id="TIGR00177">
    <property type="entry name" value="molyb_syn"/>
    <property type="match status" value="1"/>
</dbReference>
<feature type="compositionally biased region" description="Basic residues" evidence="3">
    <location>
        <begin position="154"/>
        <end position="166"/>
    </location>
</feature>
<keyword evidence="6" id="KW-1185">Reference proteome</keyword>
<dbReference type="PANTHER" id="PTHR43764">
    <property type="entry name" value="MOLYBDENUM COFACTOR BIOSYNTHESIS"/>
    <property type="match status" value="1"/>
</dbReference>
<gene>
    <name evidence="5" type="ORF">PABY_18020</name>
</gene>
<dbReference type="RefSeq" id="WP_338249361.1">
    <property type="nucleotide sequence ID" value="NZ_AP028907.1"/>
</dbReference>
<dbReference type="SMART" id="SM00852">
    <property type="entry name" value="MoCF_biosynth"/>
    <property type="match status" value="1"/>
</dbReference>
<keyword evidence="2" id="KW-0501">Molybdenum cofactor biosynthesis</keyword>
<dbReference type="InterPro" id="IPR036425">
    <property type="entry name" value="MoaB/Mog-like_dom_sf"/>
</dbReference>
<proteinExistence type="predicted"/>
<dbReference type="Pfam" id="PF00994">
    <property type="entry name" value="MoCF_biosynth"/>
    <property type="match status" value="1"/>
</dbReference>
<evidence type="ECO:0000313" key="5">
    <source>
        <dbReference type="EMBL" id="BES82235.1"/>
    </source>
</evidence>
<dbReference type="InterPro" id="IPR051920">
    <property type="entry name" value="MPT_Adenylyltrnsfr/MoaC-Rel"/>
</dbReference>
<name>A0ABN6ZTY6_9CREN</name>
<reference evidence="5 6" key="1">
    <citation type="submission" date="2023-09" db="EMBL/GenBank/DDBJ databases">
        <title>Pyrofollis japonicus gen. nov. sp. nov., a novel member of the family Pyrodictiaceae isolated from the Iheya North hydrothermal field.</title>
        <authorList>
            <person name="Miyazaki U."/>
            <person name="Sanari M."/>
            <person name="Tame A."/>
            <person name="Kitajima M."/>
            <person name="Okamoto A."/>
            <person name="Sawayama S."/>
            <person name="Miyazaki J."/>
            <person name="Takai K."/>
            <person name="Nakagawa S."/>
        </authorList>
    </citation>
    <scope>NUCLEOTIDE SEQUENCE [LARGE SCALE GENOMIC DNA]</scope>
    <source>
        <strain evidence="5 6">AV2</strain>
    </source>
</reference>
<accession>A0ABN6ZTY6</accession>
<organism evidence="5 6">
    <name type="scientific">Pyrodictium abyssi</name>
    <dbReference type="NCBI Taxonomy" id="54256"/>
    <lineage>
        <taxon>Archaea</taxon>
        <taxon>Thermoproteota</taxon>
        <taxon>Thermoprotei</taxon>
        <taxon>Desulfurococcales</taxon>
        <taxon>Pyrodictiaceae</taxon>
        <taxon>Pyrodictium</taxon>
    </lineage>
</organism>
<evidence type="ECO:0000256" key="1">
    <source>
        <dbReference type="ARBA" id="ARBA00005046"/>
    </source>
</evidence>
<dbReference type="Gene3D" id="3.40.980.10">
    <property type="entry name" value="MoaB/Mog-like domain"/>
    <property type="match status" value="1"/>
</dbReference>
<dbReference type="InterPro" id="IPR001453">
    <property type="entry name" value="MoaB/Mog_dom"/>
</dbReference>
<sequence length="176" mass="19183">MARWGLVVTSDRVKENPDQDETTPMLRRLLEEHGHELVYAAIAGNDPVEILYHVAAALHRGAEVVLVTGGTGPNPHDISADLVSRICDRILPGVGEEFRRRSLEQGVANAVLSRALACSFRDRLLAVSPGNPGAARLMAELLLGVVDHALHQLRGHRHEHHKHHGHGAGGHGEHRQ</sequence>
<evidence type="ECO:0000259" key="4">
    <source>
        <dbReference type="SMART" id="SM00852"/>
    </source>
</evidence>
<evidence type="ECO:0000256" key="2">
    <source>
        <dbReference type="ARBA" id="ARBA00023150"/>
    </source>
</evidence>
<dbReference type="EMBL" id="AP028907">
    <property type="protein sequence ID" value="BES82235.1"/>
    <property type="molecule type" value="Genomic_DNA"/>
</dbReference>
<feature type="region of interest" description="Disordered" evidence="3">
    <location>
        <begin position="154"/>
        <end position="176"/>
    </location>
</feature>